<feature type="transmembrane region" description="Helical" evidence="1">
    <location>
        <begin position="9"/>
        <end position="29"/>
    </location>
</feature>
<name>A0ABS9FFE7_9PSED</name>
<sequence>MTRPNRKTLIASLLIMLWGLSMLVAYWWYEARYLRSFSEQTALFYGEQLRLPDELAGPGPIRLIHFWDPSCPCNIVNQQHLTELIKRFGPQGVSFYAVQPPGSHGQLSDVLNALKTLPALSGSYKIPASPAVAIWDRTGQLAYFGPYSEGATCTSSSNSIIEPILDALIAGRPVNVNNTMAVGCFCDWPSN</sequence>
<organism evidence="3 4">
    <name type="scientific">Pseudomonas gessardii</name>
    <dbReference type="NCBI Taxonomy" id="78544"/>
    <lineage>
        <taxon>Bacteria</taxon>
        <taxon>Pseudomonadati</taxon>
        <taxon>Pseudomonadota</taxon>
        <taxon>Gammaproteobacteria</taxon>
        <taxon>Pseudomonadales</taxon>
        <taxon>Pseudomonadaceae</taxon>
        <taxon>Pseudomonas</taxon>
    </lineage>
</organism>
<dbReference type="RefSeq" id="WP_034114526.1">
    <property type="nucleotide sequence ID" value="NZ_WKED01000139.1"/>
</dbReference>
<dbReference type="Pfam" id="PF20029">
    <property type="entry name" value="DUF6436"/>
    <property type="match status" value="1"/>
</dbReference>
<dbReference type="Gene3D" id="3.40.30.10">
    <property type="entry name" value="Glutaredoxin"/>
    <property type="match status" value="1"/>
</dbReference>
<dbReference type="Proteomes" id="UP000814003">
    <property type="component" value="Unassembled WGS sequence"/>
</dbReference>
<protein>
    <submittedName>
        <fullName evidence="3">Thiol-disulfide isomerase</fullName>
    </submittedName>
</protein>
<keyword evidence="1" id="KW-0812">Transmembrane</keyword>
<evidence type="ECO:0000313" key="3">
    <source>
        <dbReference type="EMBL" id="MCF5111068.1"/>
    </source>
</evidence>
<dbReference type="EMBL" id="WKED01000139">
    <property type="protein sequence ID" value="MCF5111068.1"/>
    <property type="molecule type" value="Genomic_DNA"/>
</dbReference>
<dbReference type="GO" id="GO:0016853">
    <property type="term" value="F:isomerase activity"/>
    <property type="evidence" value="ECO:0007669"/>
    <property type="project" value="UniProtKB-KW"/>
</dbReference>
<comment type="caution">
    <text evidence="3">The sequence shown here is derived from an EMBL/GenBank/DDBJ whole genome shotgun (WGS) entry which is preliminary data.</text>
</comment>
<feature type="domain" description="Thioredoxin" evidence="2">
    <location>
        <begin position="28"/>
        <end position="170"/>
    </location>
</feature>
<keyword evidence="1" id="KW-1133">Transmembrane helix</keyword>
<evidence type="ECO:0000259" key="2">
    <source>
        <dbReference type="PROSITE" id="PS51352"/>
    </source>
</evidence>
<keyword evidence="1" id="KW-0472">Membrane</keyword>
<dbReference type="InterPro" id="IPR045494">
    <property type="entry name" value="DUF6436"/>
</dbReference>
<gene>
    <name evidence="3" type="ORF">GIW56_30230</name>
</gene>
<dbReference type="InterPro" id="IPR036249">
    <property type="entry name" value="Thioredoxin-like_sf"/>
</dbReference>
<dbReference type="PROSITE" id="PS51352">
    <property type="entry name" value="THIOREDOXIN_2"/>
    <property type="match status" value="1"/>
</dbReference>
<reference evidence="3 4" key="1">
    <citation type="submission" date="2019-11" db="EMBL/GenBank/DDBJ databases">
        <title>Epiphytic Pseudomonas syringae from cherry orchards.</title>
        <authorList>
            <person name="Hulin M.T."/>
        </authorList>
    </citation>
    <scope>NUCLEOTIDE SEQUENCE [LARGE SCALE GENOMIC DNA]</scope>
    <source>
        <strain evidence="3 4">PA-6-5B</strain>
    </source>
</reference>
<dbReference type="InterPro" id="IPR013766">
    <property type="entry name" value="Thioredoxin_domain"/>
</dbReference>
<keyword evidence="3" id="KW-0413">Isomerase</keyword>
<keyword evidence="4" id="KW-1185">Reference proteome</keyword>
<evidence type="ECO:0000313" key="4">
    <source>
        <dbReference type="Proteomes" id="UP000814003"/>
    </source>
</evidence>
<accession>A0ABS9FFE7</accession>
<evidence type="ECO:0000256" key="1">
    <source>
        <dbReference type="SAM" id="Phobius"/>
    </source>
</evidence>
<proteinExistence type="predicted"/>
<dbReference type="SUPFAM" id="SSF52833">
    <property type="entry name" value="Thioredoxin-like"/>
    <property type="match status" value="1"/>
</dbReference>